<feature type="binding site" evidence="17">
    <location>
        <position position="321"/>
    </location>
    <ligand>
        <name>(6S)-NADPHX</name>
        <dbReference type="ChEBI" id="CHEBI:64076"/>
    </ligand>
</feature>
<evidence type="ECO:0000256" key="8">
    <source>
        <dbReference type="ARBA" id="ARBA00022857"/>
    </source>
</evidence>
<feature type="binding site" evidence="17">
    <location>
        <position position="373"/>
    </location>
    <ligand>
        <name>(6S)-NADPHX</name>
        <dbReference type="ChEBI" id="CHEBI:64076"/>
    </ligand>
</feature>
<feature type="domain" description="YjeF C-terminal" evidence="20">
    <location>
        <begin position="223"/>
        <end position="491"/>
    </location>
</feature>
<evidence type="ECO:0000256" key="2">
    <source>
        <dbReference type="ARBA" id="ARBA00000909"/>
    </source>
</evidence>
<proteinExistence type="inferred from homology"/>
<dbReference type="Pfam" id="PF01256">
    <property type="entry name" value="Carb_kinase"/>
    <property type="match status" value="1"/>
</dbReference>
<evidence type="ECO:0000256" key="9">
    <source>
        <dbReference type="ARBA" id="ARBA00022958"/>
    </source>
</evidence>
<dbReference type="PROSITE" id="PS01050">
    <property type="entry name" value="YJEF_C_2"/>
    <property type="match status" value="1"/>
</dbReference>
<dbReference type="InterPro" id="IPR000631">
    <property type="entry name" value="CARKD"/>
</dbReference>
<keyword evidence="5 18" id="KW-0479">Metal-binding</keyword>
<evidence type="ECO:0000313" key="22">
    <source>
        <dbReference type="EMBL" id="USJ24664.1"/>
    </source>
</evidence>
<evidence type="ECO:0000256" key="14">
    <source>
        <dbReference type="ARBA" id="ARBA00025153"/>
    </source>
</evidence>
<dbReference type="PANTHER" id="PTHR12592:SF0">
    <property type="entry name" value="ATP-DEPENDENT (S)-NAD(P)H-HYDRATE DEHYDRATASE"/>
    <property type="match status" value="1"/>
</dbReference>
<dbReference type="PANTHER" id="PTHR12592">
    <property type="entry name" value="ATP-DEPENDENT (S)-NAD(P)H-HYDRATE DEHYDRATASE FAMILY MEMBER"/>
    <property type="match status" value="1"/>
</dbReference>
<dbReference type="GO" id="GO:0046496">
    <property type="term" value="P:nicotinamide nucleotide metabolic process"/>
    <property type="evidence" value="ECO:0007669"/>
    <property type="project" value="UniProtKB-UniRule"/>
</dbReference>
<dbReference type="EC" id="5.1.99.6" evidence="19"/>
<feature type="binding site" evidence="18">
    <location>
        <position position="63"/>
    </location>
    <ligand>
        <name>K(+)</name>
        <dbReference type="ChEBI" id="CHEBI:29103"/>
    </ligand>
</feature>
<protein>
    <recommendedName>
        <fullName evidence="19">Bifunctional NAD(P)H-hydrate repair enzyme</fullName>
    </recommendedName>
    <alternativeName>
        <fullName evidence="19">Nicotinamide nucleotide repair protein</fullName>
    </alternativeName>
    <domain>
        <recommendedName>
            <fullName evidence="19">ADP-dependent (S)-NAD(P)H-hydrate dehydratase</fullName>
            <ecNumber evidence="19">4.2.1.136</ecNumber>
        </recommendedName>
        <alternativeName>
            <fullName evidence="19">ADP-dependent NAD(P)HX dehydratase</fullName>
        </alternativeName>
    </domain>
    <domain>
        <recommendedName>
            <fullName evidence="19">NAD(P)H-hydrate epimerase</fullName>
            <ecNumber evidence="19">5.1.99.6</ecNumber>
        </recommendedName>
    </domain>
</protein>
<feature type="binding site" evidence="18">
    <location>
        <position position="123"/>
    </location>
    <ligand>
        <name>K(+)</name>
        <dbReference type="ChEBI" id="CHEBI:29103"/>
    </ligand>
</feature>
<keyword evidence="12 17" id="KW-0456">Lyase</keyword>
<dbReference type="Gene3D" id="3.40.50.10260">
    <property type="entry name" value="YjeF N-terminal domain"/>
    <property type="match status" value="1"/>
</dbReference>
<evidence type="ECO:0000256" key="6">
    <source>
        <dbReference type="ARBA" id="ARBA00022741"/>
    </source>
</evidence>
<keyword evidence="8 17" id="KW-0521">NADP</keyword>
<feature type="binding site" evidence="18">
    <location>
        <position position="159"/>
    </location>
    <ligand>
        <name>K(+)</name>
        <dbReference type="ChEBI" id="CHEBI:29103"/>
    </ligand>
</feature>
<evidence type="ECO:0000256" key="3">
    <source>
        <dbReference type="ARBA" id="ARBA00006001"/>
    </source>
</evidence>
<evidence type="ECO:0000256" key="12">
    <source>
        <dbReference type="ARBA" id="ARBA00023239"/>
    </source>
</evidence>
<evidence type="ECO:0000256" key="5">
    <source>
        <dbReference type="ARBA" id="ARBA00022723"/>
    </source>
</evidence>
<dbReference type="AlphaFoldDB" id="A0A9Q8YBI4"/>
<dbReference type="GO" id="GO:0052856">
    <property type="term" value="F:NAD(P)HX epimerase activity"/>
    <property type="evidence" value="ECO:0007669"/>
    <property type="project" value="UniProtKB-UniRule"/>
</dbReference>
<organism evidence="22 23">
    <name type="scientific">Ensifer adhaerens</name>
    <name type="common">Sinorhizobium morelense</name>
    <dbReference type="NCBI Taxonomy" id="106592"/>
    <lineage>
        <taxon>Bacteria</taxon>
        <taxon>Pseudomonadati</taxon>
        <taxon>Pseudomonadota</taxon>
        <taxon>Alphaproteobacteria</taxon>
        <taxon>Hyphomicrobiales</taxon>
        <taxon>Rhizobiaceae</taxon>
        <taxon>Sinorhizobium/Ensifer group</taxon>
        <taxon>Ensifer</taxon>
    </lineage>
</organism>
<feature type="binding site" evidence="17">
    <location>
        <position position="440"/>
    </location>
    <ligand>
        <name>(6S)-NADPHX</name>
        <dbReference type="ChEBI" id="CHEBI:64076"/>
    </ligand>
</feature>
<comment type="cofactor">
    <cofactor evidence="17">
        <name>Mg(2+)</name>
        <dbReference type="ChEBI" id="CHEBI:18420"/>
    </cofactor>
</comment>
<dbReference type="Pfam" id="PF03853">
    <property type="entry name" value="YjeF_N"/>
    <property type="match status" value="1"/>
</dbReference>
<dbReference type="Gene3D" id="3.40.1190.20">
    <property type="match status" value="1"/>
</dbReference>
<keyword evidence="13" id="KW-0511">Multifunctional enzyme</keyword>
<comment type="catalytic activity">
    <reaction evidence="16 17 19">
        <text>(6S)-NADPHX + ADP = AMP + phosphate + NADPH + H(+)</text>
        <dbReference type="Rhea" id="RHEA:32235"/>
        <dbReference type="ChEBI" id="CHEBI:15378"/>
        <dbReference type="ChEBI" id="CHEBI:43474"/>
        <dbReference type="ChEBI" id="CHEBI:57783"/>
        <dbReference type="ChEBI" id="CHEBI:64076"/>
        <dbReference type="ChEBI" id="CHEBI:456215"/>
        <dbReference type="ChEBI" id="CHEBI:456216"/>
        <dbReference type="EC" id="4.2.1.136"/>
    </reaction>
</comment>
<gene>
    <name evidence="17" type="primary">nnrD</name>
    <name evidence="18" type="synonym">nnrE</name>
    <name evidence="22" type="ORF">NE863_06780</name>
</gene>
<comment type="similarity">
    <text evidence="17">Belongs to the NnrD/CARKD family.</text>
</comment>
<dbReference type="InterPro" id="IPR004443">
    <property type="entry name" value="YjeF_N_dom"/>
</dbReference>
<dbReference type="Proteomes" id="UP001055460">
    <property type="component" value="Chromosome"/>
</dbReference>
<evidence type="ECO:0000256" key="16">
    <source>
        <dbReference type="ARBA" id="ARBA00049209"/>
    </source>
</evidence>
<name>A0A9Q8YBI4_ENSAD</name>
<evidence type="ECO:0000256" key="7">
    <source>
        <dbReference type="ARBA" id="ARBA00022840"/>
    </source>
</evidence>
<evidence type="ECO:0000259" key="20">
    <source>
        <dbReference type="PROSITE" id="PS51383"/>
    </source>
</evidence>
<feature type="binding site" evidence="18">
    <location>
        <position position="156"/>
    </location>
    <ligand>
        <name>(6S)-NADPHX</name>
        <dbReference type="ChEBI" id="CHEBI:64076"/>
    </ligand>
</feature>
<evidence type="ECO:0000256" key="18">
    <source>
        <dbReference type="HAMAP-Rule" id="MF_01966"/>
    </source>
</evidence>
<comment type="subunit">
    <text evidence="17">Homotetramer.</text>
</comment>
<keyword evidence="6 17" id="KW-0547">Nucleotide-binding</keyword>
<feature type="binding site" evidence="17">
    <location>
        <position position="439"/>
    </location>
    <ligand>
        <name>AMP</name>
        <dbReference type="ChEBI" id="CHEBI:456215"/>
    </ligand>
</feature>
<evidence type="ECO:0000256" key="15">
    <source>
        <dbReference type="ARBA" id="ARBA00048238"/>
    </source>
</evidence>
<comment type="catalytic activity">
    <reaction evidence="15 17 19">
        <text>(6S)-NADHX + ADP = AMP + phosphate + NADH + H(+)</text>
        <dbReference type="Rhea" id="RHEA:32223"/>
        <dbReference type="ChEBI" id="CHEBI:15378"/>
        <dbReference type="ChEBI" id="CHEBI:43474"/>
        <dbReference type="ChEBI" id="CHEBI:57945"/>
        <dbReference type="ChEBI" id="CHEBI:64074"/>
        <dbReference type="ChEBI" id="CHEBI:456215"/>
        <dbReference type="ChEBI" id="CHEBI:456216"/>
        <dbReference type="EC" id="4.2.1.136"/>
    </reaction>
</comment>
<comment type="caution">
    <text evidence="18">Lacks conserved residue(s) required for the propagation of feature annotation.</text>
</comment>
<keyword evidence="9 18" id="KW-0630">Potassium</keyword>
<dbReference type="SUPFAM" id="SSF53613">
    <property type="entry name" value="Ribokinase-like"/>
    <property type="match status" value="1"/>
</dbReference>
<comment type="function">
    <text evidence="17">Catalyzes the dehydration of the S-form of NAD(P)HX at the expense of ADP, which is converted to AMP. Together with NAD(P)HX epimerase, which catalyzes the epimerization of the S- and R-forms, the enzyme allows the repair of both epimers of NAD(P)HX, a damaged form of NAD(P)H that is a result of enzymatic or heat-dependent hydration.</text>
</comment>
<keyword evidence="7 17" id="KW-0067">ATP-binding</keyword>
<comment type="catalytic activity">
    <reaction evidence="1 18 19">
        <text>(6R)-NADHX = (6S)-NADHX</text>
        <dbReference type="Rhea" id="RHEA:32215"/>
        <dbReference type="ChEBI" id="CHEBI:64074"/>
        <dbReference type="ChEBI" id="CHEBI:64075"/>
        <dbReference type="EC" id="5.1.99.6"/>
    </reaction>
</comment>
<keyword evidence="10 17" id="KW-0520">NAD</keyword>
<dbReference type="EC" id="4.2.1.136" evidence="19"/>
<dbReference type="InterPro" id="IPR030677">
    <property type="entry name" value="Nnr"/>
</dbReference>
<comment type="similarity">
    <text evidence="3 19">In the N-terminal section; belongs to the NnrE/AIBP family.</text>
</comment>
<comment type="function">
    <text evidence="14 19">Bifunctional enzyme that catalyzes the epimerization of the S- and R-forms of NAD(P)HX and the dehydration of the S-form of NAD(P)HX at the expense of ADP, which is converted to AMP. This allows the repair of both epimers of NAD(P)HX, a damaged form of NAD(P)H that is a result of enzymatic or heat-dependent hydration.</text>
</comment>
<sequence length="491" mass="50087">MRSDLQHLLITPAEMTAIDRAAAQSGIDSFTLMRNAGLAVTAAALRHFPDARRFVVLCGPGNNGGDGYIAARGLAESGADAAVFVLGDPARLQGDAARAWSDWSGPAAPISAFEPQAGDVVIDALFGAGLSRDLPDDVAHLIERVNASGVPVVAIDLPSGIDGRTGEIRGAAFAARHTVTFMAPKPGHWLLPGRSLCGTLEVFDIGIPARIVRAGAGSLRLIAPFLWAGWGGDLAASTHKFKRGHLVVFSGDRQATGAARLSAAAGLAAGAGLVTVATGKAALGINASHLTAVMVKEIEGRRELTKWLQDQRLGSFVLGPGFGIGKKARDFALALCDRSLVLDADGITSFQTNPGELFAALAKGGGQMVMTPHDGEFARLFPEIAGDHGLSKIEKAQAAARASHAVIVHKGADTVVAAPDGRAVVNNNAPPWLATAGSGDVLAGIVGAHLAKGMPAFEAAAAAVWRHGAAGAKAGPGLTAEALIGAIPPIS</sequence>
<evidence type="ECO:0000256" key="4">
    <source>
        <dbReference type="ARBA" id="ARBA00009524"/>
    </source>
</evidence>
<evidence type="ECO:0000256" key="11">
    <source>
        <dbReference type="ARBA" id="ARBA00023235"/>
    </source>
</evidence>
<dbReference type="GO" id="GO:0005524">
    <property type="term" value="F:ATP binding"/>
    <property type="evidence" value="ECO:0007669"/>
    <property type="project" value="UniProtKB-UniRule"/>
</dbReference>
<feature type="binding site" evidence="17">
    <location>
        <position position="258"/>
    </location>
    <ligand>
        <name>(6S)-NADPHX</name>
        <dbReference type="ChEBI" id="CHEBI:64076"/>
    </ligand>
</feature>
<comment type="similarity">
    <text evidence="4 19">In the C-terminal section; belongs to the NnrD/CARKD family.</text>
</comment>
<dbReference type="EMBL" id="CP098807">
    <property type="protein sequence ID" value="USJ24664.1"/>
    <property type="molecule type" value="Genomic_DNA"/>
</dbReference>
<dbReference type="CDD" id="cd01171">
    <property type="entry name" value="YXKO-related"/>
    <property type="match status" value="1"/>
</dbReference>
<dbReference type="InterPro" id="IPR029056">
    <property type="entry name" value="Ribokinase-like"/>
</dbReference>
<dbReference type="RefSeq" id="WP_110819791.1">
    <property type="nucleotide sequence ID" value="NZ_CP098807.1"/>
</dbReference>
<evidence type="ECO:0000256" key="10">
    <source>
        <dbReference type="ARBA" id="ARBA00023027"/>
    </source>
</evidence>
<reference evidence="22" key="1">
    <citation type="submission" date="2022-06" db="EMBL/GenBank/DDBJ databases">
        <title>Physiological and biochemical characterization and genomic elucidation of a strain of the genus Ensifer adhaerens M8 that combines arsenic oxidation and chromium reduction.</title>
        <authorList>
            <person name="Li X."/>
            <person name="Yu c."/>
        </authorList>
    </citation>
    <scope>NUCLEOTIDE SEQUENCE</scope>
    <source>
        <strain evidence="22">M8</strain>
    </source>
</reference>
<dbReference type="InterPro" id="IPR036652">
    <property type="entry name" value="YjeF_N_dom_sf"/>
</dbReference>
<evidence type="ECO:0000256" key="19">
    <source>
        <dbReference type="PIRNR" id="PIRNR017184"/>
    </source>
</evidence>
<feature type="binding site" evidence="18">
    <location>
        <begin position="62"/>
        <end position="66"/>
    </location>
    <ligand>
        <name>(6S)-NADPHX</name>
        <dbReference type="ChEBI" id="CHEBI:64076"/>
    </ligand>
</feature>
<dbReference type="InterPro" id="IPR017953">
    <property type="entry name" value="Carbohydrate_kinase_pred_CS"/>
</dbReference>
<keyword evidence="11 18" id="KW-0413">Isomerase</keyword>
<dbReference type="SUPFAM" id="SSF64153">
    <property type="entry name" value="YjeF N-terminal domain-like"/>
    <property type="match status" value="1"/>
</dbReference>
<evidence type="ECO:0000313" key="23">
    <source>
        <dbReference type="Proteomes" id="UP001055460"/>
    </source>
</evidence>
<feature type="domain" description="YjeF N-terminal" evidence="21">
    <location>
        <begin position="15"/>
        <end position="213"/>
    </location>
</feature>
<comment type="catalytic activity">
    <reaction evidence="2 18 19">
        <text>(6R)-NADPHX = (6S)-NADPHX</text>
        <dbReference type="Rhea" id="RHEA:32227"/>
        <dbReference type="ChEBI" id="CHEBI:64076"/>
        <dbReference type="ChEBI" id="CHEBI:64077"/>
        <dbReference type="EC" id="5.1.99.6"/>
    </reaction>
</comment>
<feature type="binding site" evidence="17">
    <location>
        <begin position="410"/>
        <end position="414"/>
    </location>
    <ligand>
        <name>AMP</name>
        <dbReference type="ChEBI" id="CHEBI:456215"/>
    </ligand>
</feature>
<dbReference type="PIRSF" id="PIRSF017184">
    <property type="entry name" value="Nnr"/>
    <property type="match status" value="1"/>
</dbReference>
<dbReference type="NCBIfam" id="TIGR00196">
    <property type="entry name" value="yjeF_cterm"/>
    <property type="match status" value="1"/>
</dbReference>
<evidence type="ECO:0000256" key="17">
    <source>
        <dbReference type="HAMAP-Rule" id="MF_01965"/>
    </source>
</evidence>
<dbReference type="PROSITE" id="PS51383">
    <property type="entry name" value="YJEF_C_3"/>
    <property type="match status" value="1"/>
</dbReference>
<accession>A0A9Q8YBI4</accession>
<evidence type="ECO:0000256" key="1">
    <source>
        <dbReference type="ARBA" id="ARBA00000013"/>
    </source>
</evidence>
<dbReference type="OrthoDB" id="9806925at2"/>
<feature type="binding site" evidence="18">
    <location>
        <begin position="127"/>
        <end position="133"/>
    </location>
    <ligand>
        <name>(6S)-NADPHX</name>
        <dbReference type="ChEBI" id="CHEBI:64076"/>
    </ligand>
</feature>
<dbReference type="GO" id="GO:0052855">
    <property type="term" value="F:ADP-dependent NAD(P)H-hydrate dehydratase activity"/>
    <property type="evidence" value="ECO:0007669"/>
    <property type="project" value="UniProtKB-UniRule"/>
</dbReference>
<dbReference type="PROSITE" id="PS51385">
    <property type="entry name" value="YJEF_N"/>
    <property type="match status" value="1"/>
</dbReference>
<comment type="function">
    <text evidence="18">Catalyzes the epimerization of the S- and R-forms of NAD(P)HX, a damaged form of NAD(P)H that is a result of enzymatic or heat-dependent hydration. This is a prerequisite for the S-specific NAD(P)H-hydrate dehydratase to allow the repair of both epimers of NAD(P)HX.</text>
</comment>
<evidence type="ECO:0000259" key="21">
    <source>
        <dbReference type="PROSITE" id="PS51385"/>
    </source>
</evidence>
<dbReference type="NCBIfam" id="TIGR00197">
    <property type="entry name" value="yjeF_nterm"/>
    <property type="match status" value="1"/>
</dbReference>
<comment type="similarity">
    <text evidence="18">Belongs to the NnrE/AIBP family.</text>
</comment>
<dbReference type="GO" id="GO:0046872">
    <property type="term" value="F:metal ion binding"/>
    <property type="evidence" value="ECO:0007669"/>
    <property type="project" value="UniProtKB-UniRule"/>
</dbReference>
<dbReference type="HAMAP" id="MF_01966">
    <property type="entry name" value="NADHX_epimerase"/>
    <property type="match status" value="1"/>
</dbReference>
<dbReference type="HAMAP" id="MF_01965">
    <property type="entry name" value="NADHX_dehydratase"/>
    <property type="match status" value="1"/>
</dbReference>
<comment type="cofactor">
    <cofactor evidence="18 19">
        <name>K(+)</name>
        <dbReference type="ChEBI" id="CHEBI:29103"/>
    </cofactor>
    <text evidence="18 19">Binds 1 potassium ion per subunit.</text>
</comment>
<evidence type="ECO:0000256" key="13">
    <source>
        <dbReference type="ARBA" id="ARBA00023268"/>
    </source>
</evidence>
<dbReference type="GO" id="GO:0110051">
    <property type="term" value="P:metabolite repair"/>
    <property type="evidence" value="ECO:0007669"/>
    <property type="project" value="TreeGrafter"/>
</dbReference>